<dbReference type="Proteomes" id="UP000014254">
    <property type="component" value="Unassembled WGS sequence"/>
</dbReference>
<reference evidence="2" key="1">
    <citation type="submission" date="2013-05" db="EMBL/GenBank/DDBJ databases">
        <title>The Genome sequence of Mucor circinelloides f. circinelloides 1006PhL.</title>
        <authorList>
            <consortium name="The Broad Institute Genomics Platform"/>
            <person name="Cuomo C."/>
            <person name="Earl A."/>
            <person name="Findley K."/>
            <person name="Lee S.C."/>
            <person name="Walker B."/>
            <person name="Young S."/>
            <person name="Zeng Q."/>
            <person name="Gargeya S."/>
            <person name="Fitzgerald M."/>
            <person name="Haas B."/>
            <person name="Abouelleil A."/>
            <person name="Allen A.W."/>
            <person name="Alvarado L."/>
            <person name="Arachchi H.M."/>
            <person name="Berlin A.M."/>
            <person name="Chapman S.B."/>
            <person name="Gainer-Dewar J."/>
            <person name="Goldberg J."/>
            <person name="Griggs A."/>
            <person name="Gujja S."/>
            <person name="Hansen M."/>
            <person name="Howarth C."/>
            <person name="Imamovic A."/>
            <person name="Ireland A."/>
            <person name="Larimer J."/>
            <person name="McCowan C."/>
            <person name="Murphy C."/>
            <person name="Pearson M."/>
            <person name="Poon T.W."/>
            <person name="Priest M."/>
            <person name="Roberts A."/>
            <person name="Saif S."/>
            <person name="Shea T."/>
            <person name="Sisk P."/>
            <person name="Sykes S."/>
            <person name="Wortman J."/>
            <person name="Nusbaum C."/>
            <person name="Birren B."/>
        </authorList>
    </citation>
    <scope>NUCLEOTIDE SEQUENCE [LARGE SCALE GENOMIC DNA]</scope>
    <source>
        <strain evidence="2">1006PhL</strain>
    </source>
</reference>
<name>S2JAV0_MUCC1</name>
<gene>
    <name evidence="1" type="ORF">HMPREF1544_07651</name>
</gene>
<dbReference type="InParanoid" id="S2JAV0"/>
<evidence type="ECO:0000313" key="2">
    <source>
        <dbReference type="Proteomes" id="UP000014254"/>
    </source>
</evidence>
<keyword evidence="2" id="KW-1185">Reference proteome</keyword>
<evidence type="ECO:0000313" key="1">
    <source>
        <dbReference type="EMBL" id="EPB85562.1"/>
    </source>
</evidence>
<protein>
    <submittedName>
        <fullName evidence="1">Uncharacterized protein</fullName>
    </submittedName>
</protein>
<accession>S2JAV0</accession>
<organism evidence="1 2">
    <name type="scientific">Mucor circinelloides f. circinelloides (strain 1006PhL)</name>
    <name type="common">Mucormycosis agent</name>
    <name type="synonym">Calyptromyces circinelloides</name>
    <dbReference type="NCBI Taxonomy" id="1220926"/>
    <lineage>
        <taxon>Eukaryota</taxon>
        <taxon>Fungi</taxon>
        <taxon>Fungi incertae sedis</taxon>
        <taxon>Mucoromycota</taxon>
        <taxon>Mucoromycotina</taxon>
        <taxon>Mucoromycetes</taxon>
        <taxon>Mucorales</taxon>
        <taxon>Mucorineae</taxon>
        <taxon>Mucoraceae</taxon>
        <taxon>Mucor</taxon>
    </lineage>
</organism>
<proteinExistence type="predicted"/>
<dbReference type="EMBL" id="KE124009">
    <property type="protein sequence ID" value="EPB85562.1"/>
    <property type="molecule type" value="Genomic_DNA"/>
</dbReference>
<dbReference type="VEuPathDB" id="FungiDB:HMPREF1544_07651"/>
<sequence>MFSILSLPCPVSIWPLLLAPYHYLLPIEALISRNTSVASSSINVLSVCFCLIRSFGRCICEITLQ</sequence>
<dbReference type="AlphaFoldDB" id="S2JAV0"/>